<keyword evidence="3" id="KW-1185">Reference proteome</keyword>
<proteinExistence type="predicted"/>
<organism evidence="2 3">
    <name type="scientific">Trichonephila inaurata madagascariensis</name>
    <dbReference type="NCBI Taxonomy" id="2747483"/>
    <lineage>
        <taxon>Eukaryota</taxon>
        <taxon>Metazoa</taxon>
        <taxon>Ecdysozoa</taxon>
        <taxon>Arthropoda</taxon>
        <taxon>Chelicerata</taxon>
        <taxon>Arachnida</taxon>
        <taxon>Araneae</taxon>
        <taxon>Araneomorphae</taxon>
        <taxon>Entelegynae</taxon>
        <taxon>Araneoidea</taxon>
        <taxon>Nephilidae</taxon>
        <taxon>Trichonephila</taxon>
        <taxon>Trichonephila inaurata</taxon>
    </lineage>
</organism>
<dbReference type="AlphaFoldDB" id="A0A8X6YFI4"/>
<accession>A0A8X6YFI4</accession>
<evidence type="ECO:0000313" key="2">
    <source>
        <dbReference type="EMBL" id="GFY69930.1"/>
    </source>
</evidence>
<feature type="non-terminal residue" evidence="2">
    <location>
        <position position="115"/>
    </location>
</feature>
<feature type="region of interest" description="Disordered" evidence="1">
    <location>
        <begin position="1"/>
        <end position="115"/>
    </location>
</feature>
<feature type="compositionally biased region" description="Basic and acidic residues" evidence="1">
    <location>
        <begin position="61"/>
        <end position="70"/>
    </location>
</feature>
<evidence type="ECO:0000256" key="1">
    <source>
        <dbReference type="SAM" id="MobiDB-lite"/>
    </source>
</evidence>
<comment type="caution">
    <text evidence="2">The sequence shown here is derived from an EMBL/GenBank/DDBJ whole genome shotgun (WGS) entry which is preliminary data.</text>
</comment>
<feature type="compositionally biased region" description="Basic and acidic residues" evidence="1">
    <location>
        <begin position="82"/>
        <end position="93"/>
    </location>
</feature>
<feature type="compositionally biased region" description="Polar residues" evidence="1">
    <location>
        <begin position="106"/>
        <end position="115"/>
    </location>
</feature>
<dbReference type="Proteomes" id="UP000886998">
    <property type="component" value="Unassembled WGS sequence"/>
</dbReference>
<gene>
    <name evidence="2" type="primary">AVEN_116620_1</name>
    <name evidence="2" type="ORF">TNIN_285631</name>
</gene>
<dbReference type="EMBL" id="BMAV01017898">
    <property type="protein sequence ID" value="GFY69930.1"/>
    <property type="molecule type" value="Genomic_DNA"/>
</dbReference>
<feature type="compositionally biased region" description="Basic and acidic residues" evidence="1">
    <location>
        <begin position="29"/>
        <end position="38"/>
    </location>
</feature>
<reference evidence="2" key="1">
    <citation type="submission" date="2020-08" db="EMBL/GenBank/DDBJ databases">
        <title>Multicomponent nature underlies the extraordinary mechanical properties of spider dragline silk.</title>
        <authorList>
            <person name="Kono N."/>
            <person name="Nakamura H."/>
            <person name="Mori M."/>
            <person name="Yoshida Y."/>
            <person name="Ohtoshi R."/>
            <person name="Malay A.D."/>
            <person name="Moran D.A.P."/>
            <person name="Tomita M."/>
            <person name="Numata K."/>
            <person name="Arakawa K."/>
        </authorList>
    </citation>
    <scope>NUCLEOTIDE SEQUENCE</scope>
</reference>
<dbReference type="OrthoDB" id="8742770at2759"/>
<name>A0A8X6YFI4_9ARAC</name>
<protein>
    <submittedName>
        <fullName evidence="2">Uncharacterized protein</fullName>
    </submittedName>
</protein>
<sequence>MESSDNSHDASGSSHQDTVNPLAFCDVVIKAENDHSSSEEDSSKEDPSTPIKYEPEPEYDSDNKSPEGSKSHPGQSTSVIRRASDFEKSEDRLSPFVPCKKKSRTQGKQNSDLKY</sequence>
<evidence type="ECO:0000313" key="3">
    <source>
        <dbReference type="Proteomes" id="UP000886998"/>
    </source>
</evidence>